<dbReference type="InterPro" id="IPR003593">
    <property type="entry name" value="AAA+_ATPase"/>
</dbReference>
<dbReference type="SMART" id="SM00382">
    <property type="entry name" value="AAA"/>
    <property type="match status" value="1"/>
</dbReference>
<reference evidence="5" key="1">
    <citation type="journal article" date="2021" name="PeerJ">
        <title>Extensive microbial diversity within the chicken gut microbiome revealed by metagenomics and culture.</title>
        <authorList>
            <person name="Gilroy R."/>
            <person name="Ravi A."/>
            <person name="Getino M."/>
            <person name="Pursley I."/>
            <person name="Horton D.L."/>
            <person name="Alikhan N.F."/>
            <person name="Baker D."/>
            <person name="Gharbi K."/>
            <person name="Hall N."/>
            <person name="Watson M."/>
            <person name="Adriaenssens E.M."/>
            <person name="Foster-Nyarko E."/>
            <person name="Jarju S."/>
            <person name="Secka A."/>
            <person name="Antonio M."/>
            <person name="Oren A."/>
            <person name="Chaudhuri R.R."/>
            <person name="La Ragione R."/>
            <person name="Hildebrand F."/>
            <person name="Pallen M.J."/>
        </authorList>
    </citation>
    <scope>NUCLEOTIDE SEQUENCE</scope>
    <source>
        <strain evidence="5">ChiBcec1-1630</strain>
    </source>
</reference>
<dbReference type="SUPFAM" id="SSF52540">
    <property type="entry name" value="P-loop containing nucleoside triphosphate hydrolases"/>
    <property type="match status" value="1"/>
</dbReference>
<dbReference type="PROSITE" id="PS50893">
    <property type="entry name" value="ABC_TRANSPORTER_2"/>
    <property type="match status" value="1"/>
</dbReference>
<name>A0A9D2QK81_9FIRM</name>
<reference evidence="5" key="2">
    <citation type="submission" date="2021-04" db="EMBL/GenBank/DDBJ databases">
        <authorList>
            <person name="Gilroy R."/>
        </authorList>
    </citation>
    <scope>NUCLEOTIDE SEQUENCE</scope>
    <source>
        <strain evidence="5">ChiBcec1-1630</strain>
    </source>
</reference>
<keyword evidence="2" id="KW-0547">Nucleotide-binding</keyword>
<evidence type="ECO:0000256" key="3">
    <source>
        <dbReference type="ARBA" id="ARBA00022840"/>
    </source>
</evidence>
<dbReference type="Proteomes" id="UP000823922">
    <property type="component" value="Unassembled WGS sequence"/>
</dbReference>
<protein>
    <submittedName>
        <fullName evidence="5">ABC transporter ATP-binding protein</fullName>
    </submittedName>
</protein>
<dbReference type="PANTHER" id="PTHR42939">
    <property type="entry name" value="ABC TRANSPORTER ATP-BINDING PROTEIN ALBC-RELATED"/>
    <property type="match status" value="1"/>
</dbReference>
<dbReference type="GO" id="GO:0005524">
    <property type="term" value="F:ATP binding"/>
    <property type="evidence" value="ECO:0007669"/>
    <property type="project" value="UniProtKB-KW"/>
</dbReference>
<dbReference type="AlphaFoldDB" id="A0A9D2QK81"/>
<dbReference type="EMBL" id="DWVS01000151">
    <property type="protein sequence ID" value="HJC87577.1"/>
    <property type="molecule type" value="Genomic_DNA"/>
</dbReference>
<keyword evidence="1" id="KW-0813">Transport</keyword>
<dbReference type="InterPro" id="IPR027417">
    <property type="entry name" value="P-loop_NTPase"/>
</dbReference>
<keyword evidence="3 5" id="KW-0067">ATP-binding</keyword>
<proteinExistence type="predicted"/>
<evidence type="ECO:0000259" key="4">
    <source>
        <dbReference type="PROSITE" id="PS50893"/>
    </source>
</evidence>
<comment type="caution">
    <text evidence="5">The sequence shown here is derived from an EMBL/GenBank/DDBJ whole genome shotgun (WGS) entry which is preliminary data.</text>
</comment>
<evidence type="ECO:0000256" key="2">
    <source>
        <dbReference type="ARBA" id="ARBA00022741"/>
    </source>
</evidence>
<sequence>MNALEIKNLSKEYPHFRLDRLSLTLPGGCIMGLVGENGAGKSTTIKLLLNMIHRDGGTITILGRDNRNDLSLLKEEIGVVLDDVGLPECLKAGQIGKVMKGIFKSWDDVEYEKYLRRLSIPTDRKFKEFSRGMKMKLGIAVALSHHPKLLLLDEATNGLDPVVRDEVVELFGEFTREESHAVLISSHIVSDLEKICDYIAFLHQGRLLLCEEKDVLLEEYGILRCTAGQLSELNPSAILGKRESPYGVEAIVRRDAVPAGFTLGVVSIEELFIFMVKGNGGMAA</sequence>
<dbReference type="Gene3D" id="3.40.50.300">
    <property type="entry name" value="P-loop containing nucleotide triphosphate hydrolases"/>
    <property type="match status" value="1"/>
</dbReference>
<dbReference type="InterPro" id="IPR051782">
    <property type="entry name" value="ABC_Transporter_VariousFunc"/>
</dbReference>
<dbReference type="InterPro" id="IPR003439">
    <property type="entry name" value="ABC_transporter-like_ATP-bd"/>
</dbReference>
<evidence type="ECO:0000256" key="1">
    <source>
        <dbReference type="ARBA" id="ARBA00022448"/>
    </source>
</evidence>
<evidence type="ECO:0000313" key="5">
    <source>
        <dbReference type="EMBL" id="HJC87577.1"/>
    </source>
</evidence>
<organism evidence="5 6">
    <name type="scientific">Candidatus Eisenbergiella intestinigallinarum</name>
    <dbReference type="NCBI Taxonomy" id="2838549"/>
    <lineage>
        <taxon>Bacteria</taxon>
        <taxon>Bacillati</taxon>
        <taxon>Bacillota</taxon>
        <taxon>Clostridia</taxon>
        <taxon>Lachnospirales</taxon>
        <taxon>Lachnospiraceae</taxon>
        <taxon>Eisenbergiella</taxon>
    </lineage>
</organism>
<feature type="domain" description="ABC transporter" evidence="4">
    <location>
        <begin position="1"/>
        <end position="229"/>
    </location>
</feature>
<evidence type="ECO:0000313" key="6">
    <source>
        <dbReference type="Proteomes" id="UP000823922"/>
    </source>
</evidence>
<gene>
    <name evidence="5" type="ORF">H9926_06160</name>
</gene>
<dbReference type="GO" id="GO:0016887">
    <property type="term" value="F:ATP hydrolysis activity"/>
    <property type="evidence" value="ECO:0007669"/>
    <property type="project" value="InterPro"/>
</dbReference>
<dbReference type="PANTHER" id="PTHR42939:SF3">
    <property type="entry name" value="ABC TRANSPORTER ATP-BINDING COMPONENT"/>
    <property type="match status" value="1"/>
</dbReference>
<accession>A0A9D2QK81</accession>
<dbReference type="Pfam" id="PF00005">
    <property type="entry name" value="ABC_tran"/>
    <property type="match status" value="1"/>
</dbReference>
<dbReference type="CDD" id="cd03230">
    <property type="entry name" value="ABC_DR_subfamily_A"/>
    <property type="match status" value="1"/>
</dbReference>